<dbReference type="PROSITE" id="PS51257">
    <property type="entry name" value="PROKAR_LIPOPROTEIN"/>
    <property type="match status" value="1"/>
</dbReference>
<keyword evidence="4" id="KW-1185">Reference proteome</keyword>
<keyword evidence="2" id="KW-0732">Signal</keyword>
<feature type="chain" id="PRO_5046064823" description="Lipoprotein" evidence="2">
    <location>
        <begin position="24"/>
        <end position="202"/>
    </location>
</feature>
<organism evidence="3 4">
    <name type="scientific">Bacillus carboniphilus</name>
    <dbReference type="NCBI Taxonomy" id="86663"/>
    <lineage>
        <taxon>Bacteria</taxon>
        <taxon>Bacillati</taxon>
        <taxon>Bacillota</taxon>
        <taxon>Bacilli</taxon>
        <taxon>Bacillales</taxon>
        <taxon>Bacillaceae</taxon>
        <taxon>Bacillus</taxon>
    </lineage>
</organism>
<comment type="caution">
    <text evidence="3">The sequence shown here is derived from an EMBL/GenBank/DDBJ whole genome shotgun (WGS) entry which is preliminary data.</text>
</comment>
<feature type="compositionally biased region" description="Acidic residues" evidence="1">
    <location>
        <begin position="42"/>
        <end position="66"/>
    </location>
</feature>
<sequence>MKYLKTFVFAFFMVLLLAGCQGADNQVQEQPEDQNQTQGTSPEEDQNTEDEDSDDGEVETANEDEQNKETQFIEAKAIELYPRSLFDQTEFDIDQDGEEEIIEMYVNADKDEEGTYMWDDGQDWLLVVKDGDKTYPLFEGWVQLGSLQFWLLEANEKPMLILLKTGTAEFHLQTFTYDKEKDGFVQESYFNPENVNFWFSSK</sequence>
<evidence type="ECO:0000313" key="3">
    <source>
        <dbReference type="EMBL" id="GAA0330066.1"/>
    </source>
</evidence>
<accession>A0ABN0W9N6</accession>
<evidence type="ECO:0000313" key="4">
    <source>
        <dbReference type="Proteomes" id="UP001500782"/>
    </source>
</evidence>
<name>A0ABN0W9N6_9BACI</name>
<gene>
    <name evidence="3" type="ORF">GCM10008967_20710</name>
</gene>
<evidence type="ECO:0000256" key="1">
    <source>
        <dbReference type="SAM" id="MobiDB-lite"/>
    </source>
</evidence>
<feature type="compositionally biased region" description="Polar residues" evidence="1">
    <location>
        <begin position="26"/>
        <end position="41"/>
    </location>
</feature>
<evidence type="ECO:0000256" key="2">
    <source>
        <dbReference type="SAM" id="SignalP"/>
    </source>
</evidence>
<evidence type="ECO:0008006" key="5">
    <source>
        <dbReference type="Google" id="ProtNLM"/>
    </source>
</evidence>
<feature type="region of interest" description="Disordered" evidence="1">
    <location>
        <begin position="26"/>
        <end position="69"/>
    </location>
</feature>
<dbReference type="RefSeq" id="WP_343798787.1">
    <property type="nucleotide sequence ID" value="NZ_BAAADJ010000021.1"/>
</dbReference>
<protein>
    <recommendedName>
        <fullName evidence="5">Lipoprotein</fullName>
    </recommendedName>
</protein>
<dbReference type="Proteomes" id="UP001500782">
    <property type="component" value="Unassembled WGS sequence"/>
</dbReference>
<feature type="signal peptide" evidence="2">
    <location>
        <begin position="1"/>
        <end position="23"/>
    </location>
</feature>
<proteinExistence type="predicted"/>
<dbReference type="EMBL" id="BAAADJ010000021">
    <property type="protein sequence ID" value="GAA0330066.1"/>
    <property type="molecule type" value="Genomic_DNA"/>
</dbReference>
<reference evidence="3 4" key="1">
    <citation type="journal article" date="2019" name="Int. J. Syst. Evol. Microbiol.">
        <title>The Global Catalogue of Microorganisms (GCM) 10K type strain sequencing project: providing services to taxonomists for standard genome sequencing and annotation.</title>
        <authorList>
            <consortium name="The Broad Institute Genomics Platform"/>
            <consortium name="The Broad Institute Genome Sequencing Center for Infectious Disease"/>
            <person name="Wu L."/>
            <person name="Ma J."/>
        </authorList>
    </citation>
    <scope>NUCLEOTIDE SEQUENCE [LARGE SCALE GENOMIC DNA]</scope>
    <source>
        <strain evidence="3 4">JCM 9731</strain>
    </source>
</reference>